<evidence type="ECO:0000259" key="8">
    <source>
        <dbReference type="Pfam" id="PF02225"/>
    </source>
</evidence>
<evidence type="ECO:0000256" key="7">
    <source>
        <dbReference type="RuleBase" id="RU361240"/>
    </source>
</evidence>
<sequence>MKTSAFVLSALAAAPLVAAAPAAAPLVESNKLRRVLLRSELRARAEELHAIAVRNGGNRYWGTAGHWDTLSWIEAQIDTNYYNVERQYFNITEQTSLGGWVTIDGVAYENVNGMAGSPNKTVTAPIINVKNFGCVASDYPESIAGKIALVARGDCYFAVKNVVAQTAGAIGIVVYNNDDTNFQPGLGYPKDYNATEFIPAAFITKSDGRALVTRLGDGTLPATVKTLTSQTSGISANLIATTKGGDQNQIITVGAHTDSVKAGPGINDNGSGTIAQIEVAKALTKYSVNNAIRFCWWGAEEVGLVGSRYYASHIPEEEAAKIVMNLNFDMLASPNYMFGIYDGDASDFESPYATNGSALIEQTFIDFFKEVGKPSVPTAFSGRSDYQGFLQINIPAGGLFTGAEEIMSAEEAVLFNGKAGVAYDVCYHQACDDVKNLNFDAFITNTKSMADAVAKYGRSIAGFPFPRPAVKLTPRGPLSETMVARPHLGKHSGQGGCSNANVEA</sequence>
<keyword evidence="7" id="KW-0732">Signal</keyword>
<dbReference type="AlphaFoldDB" id="A0AAV9VP63"/>
<feature type="domain" description="Peptidase M28" evidence="9">
    <location>
        <begin position="237"/>
        <end position="451"/>
    </location>
</feature>
<evidence type="ECO:0000256" key="6">
    <source>
        <dbReference type="ARBA" id="ARBA00022833"/>
    </source>
</evidence>
<dbReference type="Pfam" id="PF02225">
    <property type="entry name" value="PA"/>
    <property type="match status" value="1"/>
</dbReference>
<evidence type="ECO:0000313" key="10">
    <source>
        <dbReference type="EMBL" id="KAK6495035.1"/>
    </source>
</evidence>
<keyword evidence="4 7" id="KW-0479">Metal-binding</keyword>
<keyword evidence="5 7" id="KW-0378">Hydrolase</keyword>
<dbReference type="InterPro" id="IPR046450">
    <property type="entry name" value="PA_dom_sf"/>
</dbReference>
<dbReference type="InterPro" id="IPR007484">
    <property type="entry name" value="Peptidase_M28"/>
</dbReference>
<evidence type="ECO:0000259" key="9">
    <source>
        <dbReference type="Pfam" id="PF04389"/>
    </source>
</evidence>
<evidence type="ECO:0000313" key="11">
    <source>
        <dbReference type="Proteomes" id="UP001370758"/>
    </source>
</evidence>
<comment type="cofactor">
    <cofactor evidence="1">
        <name>Zn(2+)</name>
        <dbReference type="ChEBI" id="CHEBI:29105"/>
    </cofactor>
</comment>
<evidence type="ECO:0000256" key="3">
    <source>
        <dbReference type="ARBA" id="ARBA00022670"/>
    </source>
</evidence>
<dbReference type="SUPFAM" id="SSF52025">
    <property type="entry name" value="PA domain"/>
    <property type="match status" value="1"/>
</dbReference>
<feature type="chain" id="PRO_5043096513" description="Peptide hydrolase" evidence="7">
    <location>
        <begin position="20"/>
        <end position="504"/>
    </location>
</feature>
<gene>
    <name evidence="10" type="primary">LAP2</name>
    <name evidence="10" type="ORF">TWF481_003062</name>
</gene>
<feature type="signal peptide" evidence="7">
    <location>
        <begin position="1"/>
        <end position="19"/>
    </location>
</feature>
<keyword evidence="11" id="KW-1185">Reference proteome</keyword>
<accession>A0AAV9VP63</accession>
<name>A0AAV9VP63_9PEZI</name>
<organism evidence="10 11">
    <name type="scientific">Arthrobotrys musiformis</name>
    <dbReference type="NCBI Taxonomy" id="47236"/>
    <lineage>
        <taxon>Eukaryota</taxon>
        <taxon>Fungi</taxon>
        <taxon>Dikarya</taxon>
        <taxon>Ascomycota</taxon>
        <taxon>Pezizomycotina</taxon>
        <taxon>Orbiliomycetes</taxon>
        <taxon>Orbiliales</taxon>
        <taxon>Orbiliaceae</taxon>
        <taxon>Arthrobotrys</taxon>
    </lineage>
</organism>
<dbReference type="GO" id="GO:0046872">
    <property type="term" value="F:metal ion binding"/>
    <property type="evidence" value="ECO:0007669"/>
    <property type="project" value="UniProtKB-KW"/>
</dbReference>
<keyword evidence="6 7" id="KW-0862">Zinc</keyword>
<dbReference type="Gene3D" id="3.50.30.30">
    <property type="match status" value="1"/>
</dbReference>
<keyword evidence="3 7" id="KW-0645">Protease</keyword>
<comment type="similarity">
    <text evidence="2">Belongs to the peptidase M28 family. M28B subfamily.</text>
</comment>
<evidence type="ECO:0000256" key="2">
    <source>
        <dbReference type="ARBA" id="ARBA00005634"/>
    </source>
</evidence>
<dbReference type="InterPro" id="IPR003137">
    <property type="entry name" value="PA_domain"/>
</dbReference>
<protein>
    <recommendedName>
        <fullName evidence="7">Peptide hydrolase</fullName>
        <ecNumber evidence="7">3.4.-.-</ecNumber>
    </recommendedName>
</protein>
<reference evidence="10 11" key="1">
    <citation type="submission" date="2023-08" db="EMBL/GenBank/DDBJ databases">
        <authorList>
            <person name="Palmer J.M."/>
        </authorList>
    </citation>
    <scope>NUCLEOTIDE SEQUENCE [LARGE SCALE GENOMIC DNA]</scope>
    <source>
        <strain evidence="10 11">TWF481</strain>
    </source>
</reference>
<evidence type="ECO:0000256" key="1">
    <source>
        <dbReference type="ARBA" id="ARBA00001947"/>
    </source>
</evidence>
<dbReference type="GO" id="GO:0006508">
    <property type="term" value="P:proteolysis"/>
    <property type="evidence" value="ECO:0007669"/>
    <property type="project" value="UniProtKB-KW"/>
</dbReference>
<dbReference type="Gene3D" id="3.40.630.10">
    <property type="entry name" value="Zn peptidases"/>
    <property type="match status" value="1"/>
</dbReference>
<dbReference type="EC" id="3.4.-.-" evidence="7"/>
<evidence type="ECO:0000256" key="5">
    <source>
        <dbReference type="ARBA" id="ARBA00022801"/>
    </source>
</evidence>
<proteinExistence type="inferred from homology"/>
<keyword evidence="10" id="KW-0031">Aminopeptidase</keyword>
<dbReference type="Pfam" id="PF04389">
    <property type="entry name" value="Peptidase_M28"/>
    <property type="match status" value="1"/>
</dbReference>
<dbReference type="PANTHER" id="PTHR12147">
    <property type="entry name" value="METALLOPEPTIDASE M28 FAMILY MEMBER"/>
    <property type="match status" value="1"/>
</dbReference>
<feature type="domain" description="PA" evidence="8">
    <location>
        <begin position="122"/>
        <end position="211"/>
    </location>
</feature>
<dbReference type="GO" id="GO:0008235">
    <property type="term" value="F:metalloexopeptidase activity"/>
    <property type="evidence" value="ECO:0007669"/>
    <property type="project" value="InterPro"/>
</dbReference>
<dbReference type="SUPFAM" id="SSF53187">
    <property type="entry name" value="Zn-dependent exopeptidases"/>
    <property type="match status" value="1"/>
</dbReference>
<comment type="caution">
    <text evidence="10">The sequence shown here is derived from an EMBL/GenBank/DDBJ whole genome shotgun (WGS) entry which is preliminary data.</text>
</comment>
<dbReference type="Proteomes" id="UP001370758">
    <property type="component" value="Unassembled WGS sequence"/>
</dbReference>
<dbReference type="InterPro" id="IPR045175">
    <property type="entry name" value="M28_fam"/>
</dbReference>
<dbReference type="PANTHER" id="PTHR12147:SF26">
    <property type="entry name" value="PEPTIDASE M28 DOMAIN-CONTAINING PROTEIN"/>
    <property type="match status" value="1"/>
</dbReference>
<dbReference type="EMBL" id="JAVHJL010000013">
    <property type="protein sequence ID" value="KAK6495035.1"/>
    <property type="molecule type" value="Genomic_DNA"/>
</dbReference>
<dbReference type="GO" id="GO:0004177">
    <property type="term" value="F:aminopeptidase activity"/>
    <property type="evidence" value="ECO:0007669"/>
    <property type="project" value="UniProtKB-KW"/>
</dbReference>
<evidence type="ECO:0000256" key="4">
    <source>
        <dbReference type="ARBA" id="ARBA00022723"/>
    </source>
</evidence>